<dbReference type="Pfam" id="PF00717">
    <property type="entry name" value="Peptidase_S24"/>
    <property type="match status" value="1"/>
</dbReference>
<dbReference type="eggNOG" id="COG2932">
    <property type="taxonomic scope" value="Bacteria"/>
</dbReference>
<dbReference type="Gene3D" id="1.10.260.40">
    <property type="entry name" value="lambda repressor-like DNA-binding domains"/>
    <property type="match status" value="1"/>
</dbReference>
<dbReference type="eggNOG" id="COG1396">
    <property type="taxonomic scope" value="Bacteria"/>
</dbReference>
<evidence type="ECO:0000256" key="2">
    <source>
        <dbReference type="ARBA" id="ARBA00023125"/>
    </source>
</evidence>
<keyword evidence="3" id="KW-0804">Transcription</keyword>
<evidence type="ECO:0000256" key="1">
    <source>
        <dbReference type="ARBA" id="ARBA00023015"/>
    </source>
</evidence>
<keyword evidence="2" id="KW-0238">DNA-binding</keyword>
<keyword evidence="1" id="KW-0805">Transcription regulation</keyword>
<dbReference type="PANTHER" id="PTHR40661">
    <property type="match status" value="1"/>
</dbReference>
<dbReference type="CDD" id="cd06529">
    <property type="entry name" value="S24_LexA-like"/>
    <property type="match status" value="1"/>
</dbReference>
<reference evidence="5 6" key="2">
    <citation type="journal article" date="2010" name="Stand. Genomic Sci.">
        <title>Complete genome sequence of Sebaldella termitidis type strain (NCTC 11300).</title>
        <authorList>
            <person name="Harmon-Smith M."/>
            <person name="Celia L."/>
            <person name="Chertkov O."/>
            <person name="Lapidus A."/>
            <person name="Copeland A."/>
            <person name="Glavina Del Rio T."/>
            <person name="Nolan M."/>
            <person name="Lucas S."/>
            <person name="Tice H."/>
            <person name="Cheng J.F."/>
            <person name="Han C."/>
            <person name="Detter J.C."/>
            <person name="Bruce D."/>
            <person name="Goodwin L."/>
            <person name="Pitluck S."/>
            <person name="Pati A."/>
            <person name="Liolios K."/>
            <person name="Ivanova N."/>
            <person name="Mavromatis K."/>
            <person name="Mikhailova N."/>
            <person name="Chen A."/>
            <person name="Palaniappan K."/>
            <person name="Land M."/>
            <person name="Hauser L."/>
            <person name="Chang Y.J."/>
            <person name="Jeffries C.D."/>
            <person name="Brettin T."/>
            <person name="Goker M."/>
            <person name="Beck B."/>
            <person name="Bristow J."/>
            <person name="Eisen J.A."/>
            <person name="Markowitz V."/>
            <person name="Hugenholtz P."/>
            <person name="Kyrpides N.C."/>
            <person name="Klenk H.P."/>
            <person name="Chen F."/>
        </authorList>
    </citation>
    <scope>NUCLEOTIDE SEQUENCE [LARGE SCALE GENOMIC DNA]</scope>
    <source>
        <strain evidence="6">ATCC 33386 / NCTC 11300</strain>
    </source>
</reference>
<evidence type="ECO:0000259" key="4">
    <source>
        <dbReference type="PROSITE" id="PS50943"/>
    </source>
</evidence>
<dbReference type="STRING" id="526218.Sterm_2911"/>
<evidence type="ECO:0000313" key="5">
    <source>
        <dbReference type="EMBL" id="ACZ09755.1"/>
    </source>
</evidence>
<dbReference type="InterPro" id="IPR010982">
    <property type="entry name" value="Lambda_DNA-bd_dom_sf"/>
</dbReference>
<dbReference type="AlphaFoldDB" id="D1ANF1"/>
<name>D1ANF1_SEBTE</name>
<dbReference type="SUPFAM" id="SSF47413">
    <property type="entry name" value="lambda repressor-like DNA-binding domains"/>
    <property type="match status" value="1"/>
</dbReference>
<dbReference type="InterPro" id="IPR015927">
    <property type="entry name" value="Peptidase_S24_S26A/B/C"/>
</dbReference>
<dbReference type="GO" id="GO:0003677">
    <property type="term" value="F:DNA binding"/>
    <property type="evidence" value="ECO:0007669"/>
    <property type="project" value="UniProtKB-KW"/>
</dbReference>
<dbReference type="HOGENOM" id="CLU_1224047_0_0_0"/>
<dbReference type="InterPro" id="IPR001387">
    <property type="entry name" value="Cro/C1-type_HTH"/>
</dbReference>
<dbReference type="Proteomes" id="UP000000845">
    <property type="component" value="Chromosome"/>
</dbReference>
<dbReference type="SUPFAM" id="SSF51306">
    <property type="entry name" value="LexA/Signal peptidase"/>
    <property type="match status" value="1"/>
</dbReference>
<evidence type="ECO:0000313" key="6">
    <source>
        <dbReference type="Proteomes" id="UP000000845"/>
    </source>
</evidence>
<feature type="domain" description="HTH cro/C1-type" evidence="4">
    <location>
        <begin position="11"/>
        <end position="69"/>
    </location>
</feature>
<dbReference type="Gene3D" id="2.10.109.10">
    <property type="entry name" value="Umud Fragment, subunit A"/>
    <property type="match status" value="1"/>
</dbReference>
<organism evidence="5 6">
    <name type="scientific">Sebaldella termitidis (strain ATCC 33386 / NCTC 11300)</name>
    <dbReference type="NCBI Taxonomy" id="526218"/>
    <lineage>
        <taxon>Bacteria</taxon>
        <taxon>Fusobacteriati</taxon>
        <taxon>Fusobacteriota</taxon>
        <taxon>Fusobacteriia</taxon>
        <taxon>Fusobacteriales</taxon>
        <taxon>Leptotrichiaceae</taxon>
        <taxon>Sebaldella</taxon>
    </lineage>
</organism>
<dbReference type="EMBL" id="CP001739">
    <property type="protein sequence ID" value="ACZ09755.1"/>
    <property type="molecule type" value="Genomic_DNA"/>
</dbReference>
<reference evidence="6" key="1">
    <citation type="submission" date="2009-09" db="EMBL/GenBank/DDBJ databases">
        <title>The complete chromosome of Sebaldella termitidis ATCC 33386.</title>
        <authorList>
            <consortium name="US DOE Joint Genome Institute (JGI-PGF)"/>
            <person name="Lucas S."/>
            <person name="Copeland A."/>
            <person name="Lapidus A."/>
            <person name="Glavina del Rio T."/>
            <person name="Dalin E."/>
            <person name="Tice H."/>
            <person name="Bruce D."/>
            <person name="Goodwin L."/>
            <person name="Pitluck S."/>
            <person name="Kyrpides N."/>
            <person name="Mavromatis K."/>
            <person name="Ivanova N."/>
            <person name="Mikhailova N."/>
            <person name="Sims D."/>
            <person name="Meincke L."/>
            <person name="Brettin T."/>
            <person name="Detter J.C."/>
            <person name="Han C."/>
            <person name="Larimer F."/>
            <person name="Land M."/>
            <person name="Hauser L."/>
            <person name="Markowitz V."/>
            <person name="Cheng J.F."/>
            <person name="Hugenholtz P."/>
            <person name="Woyke T."/>
            <person name="Wu D."/>
            <person name="Eisen J.A."/>
        </authorList>
    </citation>
    <scope>NUCLEOTIDE SEQUENCE [LARGE SCALE GENOMIC DNA]</scope>
    <source>
        <strain evidence="6">ATCC 33386 / NCTC 11300</strain>
    </source>
</reference>
<gene>
    <name evidence="5" type="ordered locus">Sterm_2911</name>
</gene>
<dbReference type="KEGG" id="str:Sterm_2911"/>
<protein>
    <submittedName>
        <fullName evidence="5">Phage repressor</fullName>
    </submittedName>
</protein>
<dbReference type="InterPro" id="IPR039418">
    <property type="entry name" value="LexA-like"/>
</dbReference>
<dbReference type="PROSITE" id="PS50943">
    <property type="entry name" value="HTH_CROC1"/>
    <property type="match status" value="1"/>
</dbReference>
<evidence type="ECO:0000256" key="3">
    <source>
        <dbReference type="ARBA" id="ARBA00023163"/>
    </source>
</evidence>
<accession>D1ANF1</accession>
<keyword evidence="6" id="KW-1185">Reference proteome</keyword>
<dbReference type="RefSeq" id="WP_012862337.1">
    <property type="nucleotide sequence ID" value="NC_013517.1"/>
</dbReference>
<dbReference type="InterPro" id="IPR036286">
    <property type="entry name" value="LexA/Signal_pep-like_sf"/>
</dbReference>
<dbReference type="CDD" id="cd00093">
    <property type="entry name" value="HTH_XRE"/>
    <property type="match status" value="1"/>
</dbReference>
<proteinExistence type="predicted"/>
<sequence>MNKLEALGNKIRELRERKNWSLDRLSEELEKEDIDIVPSTLFRIEKGQRKKIDTLLLLGLSKILNYNFFQMLDSQIFRSEDYIEVDDQKLYIYGFASAGNGYLDTTDYEIMEVSLPKNIRHKKGLFGIKVHGESMEPEFYNNDILILDPSCPEWEELNNKVIVVDLNNERYVKLLKYYNDGRAYLFSYNEIYPPIQITENDNIKCIGKVVYSFRSYS</sequence>
<dbReference type="PANTHER" id="PTHR40661:SF3">
    <property type="entry name" value="FELS-1 PROPHAGE TRANSCRIPTIONAL REGULATOR"/>
    <property type="match status" value="1"/>
</dbReference>